<keyword evidence="3" id="KW-0614">Plasmid</keyword>
<evidence type="ECO:0000256" key="1">
    <source>
        <dbReference type="SAM" id="MobiDB-lite"/>
    </source>
</evidence>
<name>A0A0E4BYS4_9BRAD</name>
<dbReference type="InterPro" id="IPR021493">
    <property type="entry name" value="DUF3147"/>
</dbReference>
<dbReference type="EMBL" id="AP014687">
    <property type="protein sequence ID" value="BAR63463.1"/>
    <property type="molecule type" value="Genomic_DNA"/>
</dbReference>
<keyword evidence="2" id="KW-0472">Membrane</keyword>
<dbReference type="Pfam" id="PF11345">
    <property type="entry name" value="DUF3147"/>
    <property type="match status" value="1"/>
</dbReference>
<reference evidence="3 4" key="1">
    <citation type="submission" date="2014-11" db="EMBL/GenBank/DDBJ databases">
        <title>Symbiosis island explosion on the genome of extra-slow-growing strains of soybean bradyrhizobia with massive insertion sequences.</title>
        <authorList>
            <person name="Iida T."/>
            <person name="Minamisawa K."/>
        </authorList>
    </citation>
    <scope>NUCLEOTIDE SEQUENCE [LARGE SCALE GENOMIC DNA]</scope>
    <source>
        <strain evidence="3 4">NK6</strain>
        <plasmid evidence="4">pNK6c DNA</plasmid>
    </source>
</reference>
<geneLocation type="plasmid" evidence="4">
    <name>pNK6c DNA</name>
</geneLocation>
<dbReference type="Proteomes" id="UP000063308">
    <property type="component" value="Plasmid pNK6c"/>
</dbReference>
<feature type="transmembrane region" description="Helical" evidence="2">
    <location>
        <begin position="20"/>
        <end position="37"/>
    </location>
</feature>
<feature type="transmembrane region" description="Helical" evidence="2">
    <location>
        <begin position="43"/>
        <end position="63"/>
    </location>
</feature>
<organism evidence="3 4">
    <name type="scientific">Bradyrhizobium diazoefficiens</name>
    <dbReference type="NCBI Taxonomy" id="1355477"/>
    <lineage>
        <taxon>Bacteria</taxon>
        <taxon>Pseudomonadati</taxon>
        <taxon>Pseudomonadota</taxon>
        <taxon>Alphaproteobacteria</taxon>
        <taxon>Hyphomicrobiales</taxon>
        <taxon>Nitrobacteraceae</taxon>
        <taxon>Bradyrhizobium</taxon>
    </lineage>
</organism>
<protein>
    <submittedName>
        <fullName evidence="3">Bll5200 protein</fullName>
    </submittedName>
</protein>
<evidence type="ECO:0000256" key="2">
    <source>
        <dbReference type="SAM" id="Phobius"/>
    </source>
</evidence>
<keyword evidence="2" id="KW-1133">Transmembrane helix</keyword>
<feature type="region of interest" description="Disordered" evidence="1">
    <location>
        <begin position="139"/>
        <end position="175"/>
    </location>
</feature>
<gene>
    <name evidence="3" type="ORF">NK6_c_56</name>
</gene>
<feature type="transmembrane region" description="Helical" evidence="2">
    <location>
        <begin position="84"/>
        <end position="103"/>
    </location>
</feature>
<proteinExistence type="predicted"/>
<sequence>MSTPIELSSSSLREGRWYEYLVRFVLGGAATVFAGLVSSRFGASIGGLFLALPAIFCASATLIEKHEIRRRRRGQQAAALDAAGAALGALGMLVFAGVFWLLVERSVGGAFAGASLAWLAVSVAAWFVRRKARSSRSWPAHEKSRPVIRRGGSSEFGQPSGHVGPSNRRTRRSASRRHLSYRLDNLLRMVGLLQHEAVRYRSGVTGGKPVA</sequence>
<evidence type="ECO:0000313" key="4">
    <source>
        <dbReference type="Proteomes" id="UP000063308"/>
    </source>
</evidence>
<feature type="transmembrane region" description="Helical" evidence="2">
    <location>
        <begin position="109"/>
        <end position="128"/>
    </location>
</feature>
<keyword evidence="2" id="KW-0812">Transmembrane</keyword>
<accession>A0A0E4BYS4</accession>
<dbReference type="AlphaFoldDB" id="A0A0E4BYS4"/>
<evidence type="ECO:0000313" key="3">
    <source>
        <dbReference type="EMBL" id="BAR63463.1"/>
    </source>
</evidence>